<dbReference type="WBParaSite" id="TASK_0000930001-mRNA-1">
    <property type="protein sequence ID" value="TASK_0000930001-mRNA-1"/>
    <property type="gene ID" value="TASK_0000930001"/>
</dbReference>
<evidence type="ECO:0000313" key="2">
    <source>
        <dbReference type="Proteomes" id="UP000282613"/>
    </source>
</evidence>
<sequence>MESRVFLCQGQEGYWLTWCAHRACEPDSIQISLDECSSSCHMLFHEADNSNRRRVMAQVLRATNLRQVADLADAALRSVHTRICPIPSLETETDFVGDRVLIFFLEGFEQSGVQSKESQQASLRLWNLPFGIRRGQQRDGFEVDRPDLNSLAQMMGGKFNLLRELGTGECQYCSGFILSKTSKGLDFDKTVSLLEGTFGGQSPLLSRRYNCLWLTKCADGDYLADAEELIESVLQILAKSALCSMVTAFWFAQHFYWARILQKYCDTLLRHGGERCPQQMLFCSLDEVEATADTGRLVADLFGEVVWLILMQRGNLVR</sequence>
<dbReference type="EMBL" id="UYRS01019084">
    <property type="protein sequence ID" value="VDK42715.1"/>
    <property type="molecule type" value="Genomic_DNA"/>
</dbReference>
<dbReference type="Proteomes" id="UP000282613">
    <property type="component" value="Unassembled WGS sequence"/>
</dbReference>
<evidence type="ECO:0000313" key="3">
    <source>
        <dbReference type="WBParaSite" id="TASK_0000930001-mRNA-1"/>
    </source>
</evidence>
<reference evidence="1 2" key="2">
    <citation type="submission" date="2018-11" db="EMBL/GenBank/DDBJ databases">
        <authorList>
            <consortium name="Pathogen Informatics"/>
        </authorList>
    </citation>
    <scope>NUCLEOTIDE SEQUENCE [LARGE SCALE GENOMIC DNA]</scope>
</reference>
<reference evidence="3" key="1">
    <citation type="submission" date="2017-02" db="UniProtKB">
        <authorList>
            <consortium name="WormBaseParasite"/>
        </authorList>
    </citation>
    <scope>IDENTIFICATION</scope>
</reference>
<accession>A0A0R3WEP3</accession>
<keyword evidence="2" id="KW-1185">Reference proteome</keyword>
<name>A0A0R3WEP3_TAEAS</name>
<organism evidence="3">
    <name type="scientific">Taenia asiatica</name>
    <name type="common">Asian tapeworm</name>
    <dbReference type="NCBI Taxonomy" id="60517"/>
    <lineage>
        <taxon>Eukaryota</taxon>
        <taxon>Metazoa</taxon>
        <taxon>Spiralia</taxon>
        <taxon>Lophotrochozoa</taxon>
        <taxon>Platyhelminthes</taxon>
        <taxon>Cestoda</taxon>
        <taxon>Eucestoda</taxon>
        <taxon>Cyclophyllidea</taxon>
        <taxon>Taeniidae</taxon>
        <taxon>Taenia</taxon>
    </lineage>
</organism>
<proteinExistence type="predicted"/>
<protein>
    <submittedName>
        <fullName evidence="3">Protein kinase domain-containing protein</fullName>
    </submittedName>
</protein>
<gene>
    <name evidence="1" type="ORF">TASK_LOCUS9301</name>
</gene>
<dbReference type="AlphaFoldDB" id="A0A0R3WEP3"/>
<evidence type="ECO:0000313" key="1">
    <source>
        <dbReference type="EMBL" id="VDK42715.1"/>
    </source>
</evidence>
<dbReference type="OrthoDB" id="7763505at2759"/>